<reference evidence="2 6" key="2">
    <citation type="submission" date="2017-06" db="EMBL/GenBank/DDBJ databases">
        <title>Draft genome sequence of Fusobacterium nucleatum subsp. polymorphum KCOM 1271 (=ChDC F305).</title>
        <authorList>
            <person name="Kook J.-K."/>
            <person name="Park S.-N."/>
            <person name="Lim Y.K."/>
            <person name="Roh H."/>
        </authorList>
    </citation>
    <scope>NUCLEOTIDE SEQUENCE [LARGE SCALE GENOMIC DNA]</scope>
    <source>
        <strain evidence="2">KCOM 1271</strain>
        <strain evidence="6">KCOM 1271 (ChDC F305)</strain>
    </source>
</reference>
<accession>A0A246EFP6</accession>
<reference evidence="1 4" key="1">
    <citation type="submission" date="2017-05" db="EMBL/GenBank/DDBJ databases">
        <title>Genome sequencing of Fusobacterium nucleatum subsp. polymorphum KCOM 1001 (=ChDC F119).</title>
        <authorList>
            <person name="Kook J.-K."/>
            <person name="Park S.-N."/>
            <person name="Lim Y.K."/>
            <person name="Roh H."/>
        </authorList>
    </citation>
    <scope>NUCLEOTIDE SEQUENCE [LARGE SCALE GENOMIC DNA]</scope>
    <source>
        <strain evidence="1 4">KCOM 1001</strain>
    </source>
</reference>
<dbReference type="Proteomes" id="UP000197470">
    <property type="component" value="Unassembled WGS sequence"/>
</dbReference>
<evidence type="ECO:0000313" key="5">
    <source>
        <dbReference type="Proteomes" id="UP000221852"/>
    </source>
</evidence>
<proteinExistence type="predicted"/>
<dbReference type="EMBL" id="NHRT01000001">
    <property type="protein sequence ID" value="OWP25390.1"/>
    <property type="molecule type" value="Genomic_DNA"/>
</dbReference>
<protein>
    <submittedName>
        <fullName evidence="1">Uncharacterized protein</fullName>
    </submittedName>
</protein>
<organism evidence="1 4">
    <name type="scientific">Fusobacterium nucleatum subsp. polymorphum</name>
    <name type="common">Fusobacterium polymorphum</name>
    <dbReference type="NCBI Taxonomy" id="76857"/>
    <lineage>
        <taxon>Bacteria</taxon>
        <taxon>Fusobacteriati</taxon>
        <taxon>Fusobacteriota</taxon>
        <taxon>Fusobacteriia</taxon>
        <taxon>Fusobacteriales</taxon>
        <taxon>Fusobacteriaceae</taxon>
        <taxon>Fusobacterium</taxon>
    </lineage>
</organism>
<dbReference type="EMBL" id="NIRN01000002">
    <property type="protein sequence ID" value="PHI03795.1"/>
    <property type="molecule type" value="Genomic_DNA"/>
</dbReference>
<dbReference type="Proteomes" id="UP000224182">
    <property type="component" value="Unassembled WGS sequence"/>
</dbReference>
<dbReference type="EMBL" id="NIRQ01000001">
    <property type="protein sequence ID" value="PHI12311.1"/>
    <property type="molecule type" value="Genomic_DNA"/>
</dbReference>
<reference evidence="3 5" key="3">
    <citation type="submission" date="2017-06" db="EMBL/GenBank/DDBJ databases">
        <title>Draft genome sequence of Fusobacterium nucleatum subsp. polymorphum KCOM 1330 (=ChDC F330).</title>
        <authorList>
            <person name="Kook J.-K."/>
            <person name="Park S.-N."/>
            <person name="Lim Y.K."/>
            <person name="Roh H."/>
        </authorList>
    </citation>
    <scope>NUCLEOTIDE SEQUENCE [LARGE SCALE GENOMIC DNA]</scope>
    <source>
        <strain evidence="3">KCOM 1330</strain>
        <strain evidence="5">KCOM 1330 (ChDC F330)</strain>
    </source>
</reference>
<dbReference type="KEGG" id="fpol:ERS445057_01726"/>
<evidence type="ECO:0000313" key="1">
    <source>
        <dbReference type="EMBL" id="OWP25390.1"/>
    </source>
</evidence>
<dbReference type="AlphaFoldDB" id="A0A246EFP6"/>
<evidence type="ECO:0000313" key="2">
    <source>
        <dbReference type="EMBL" id="PHI03795.1"/>
    </source>
</evidence>
<dbReference type="RefSeq" id="WP_005898491.1">
    <property type="nucleotide sequence ID" value="NZ_CP077110.1"/>
</dbReference>
<evidence type="ECO:0000313" key="3">
    <source>
        <dbReference type="EMBL" id="PHI12311.1"/>
    </source>
</evidence>
<comment type="caution">
    <text evidence="1">The sequence shown here is derived from an EMBL/GenBank/DDBJ whole genome shotgun (WGS) entry which is preliminary data.</text>
</comment>
<dbReference type="GeneID" id="45635492"/>
<evidence type="ECO:0000313" key="6">
    <source>
        <dbReference type="Proteomes" id="UP000224182"/>
    </source>
</evidence>
<evidence type="ECO:0000313" key="4">
    <source>
        <dbReference type="Proteomes" id="UP000197470"/>
    </source>
</evidence>
<gene>
    <name evidence="1" type="ORF">CA839_05325</name>
    <name evidence="2" type="ORF">CBG54_12425</name>
    <name evidence="3" type="ORF">CBG59_00095</name>
</gene>
<name>A0A246EFP6_FUSNP</name>
<dbReference type="Proteomes" id="UP000221852">
    <property type="component" value="Unassembled WGS sequence"/>
</dbReference>
<sequence length="88" mass="10367">MDSLYEVSQINEVNREWAAQIWARIDSYMDKFNIEEGQDLLLDNILFLAVEIYNNAFSPKTIKEAEKNKNQLELLQKLADKLKEKMSK</sequence>